<evidence type="ECO:0000313" key="1">
    <source>
        <dbReference type="EMBL" id="HCW92239.1"/>
    </source>
</evidence>
<dbReference type="Gene3D" id="3.90.10.10">
    <property type="entry name" value="Cytochrome C3"/>
    <property type="match status" value="1"/>
</dbReference>
<sequence>MKIHNYSKLFGIFVVFITIFFSLSNSYSAEIEANPDAAKECSICHYEWMPSFLHESTGTKLVPFQKEKVVADEKMCFSCHNGTVDDSRIKIWSGDVHKLTDKIPEHMKIPKDFPLDNGKIACKTCHA</sequence>
<proteinExistence type="predicted"/>
<dbReference type="EMBL" id="DPPF01000021">
    <property type="protein sequence ID" value="HCW92239.1"/>
    <property type="molecule type" value="Genomic_DNA"/>
</dbReference>
<evidence type="ECO:0000313" key="2">
    <source>
        <dbReference type="Proteomes" id="UP000262325"/>
    </source>
</evidence>
<gene>
    <name evidence="1" type="ORF">DHM44_00990</name>
</gene>
<comment type="caution">
    <text evidence="1">The sequence shown here is derived from an EMBL/GenBank/DDBJ whole genome shotgun (WGS) entry which is preliminary data.</text>
</comment>
<accession>A0A3D5QAC5</accession>
<dbReference type="InterPro" id="IPR036280">
    <property type="entry name" value="Multihaem_cyt_sf"/>
</dbReference>
<dbReference type="SUPFAM" id="SSF48695">
    <property type="entry name" value="Multiheme cytochromes"/>
    <property type="match status" value="1"/>
</dbReference>
<feature type="non-terminal residue" evidence="1">
    <location>
        <position position="127"/>
    </location>
</feature>
<organism evidence="1 2">
    <name type="scientific">Flexistipes sinusarabici</name>
    <dbReference type="NCBI Taxonomy" id="2352"/>
    <lineage>
        <taxon>Bacteria</taxon>
        <taxon>Pseudomonadati</taxon>
        <taxon>Deferribacterota</taxon>
        <taxon>Deferribacteres</taxon>
        <taxon>Deferribacterales</taxon>
        <taxon>Flexistipitaceae</taxon>
        <taxon>Flexistipes</taxon>
    </lineage>
</organism>
<dbReference type="AlphaFoldDB" id="A0A3D5QAC5"/>
<protein>
    <submittedName>
        <fullName evidence="1">Uncharacterized protein</fullName>
    </submittedName>
</protein>
<dbReference type="Proteomes" id="UP000262325">
    <property type="component" value="Unassembled WGS sequence"/>
</dbReference>
<reference evidence="1 2" key="1">
    <citation type="journal article" date="2018" name="Nat. Biotechnol.">
        <title>A standardized bacterial taxonomy based on genome phylogeny substantially revises the tree of life.</title>
        <authorList>
            <person name="Parks D.H."/>
            <person name="Chuvochina M."/>
            <person name="Waite D.W."/>
            <person name="Rinke C."/>
            <person name="Skarshewski A."/>
            <person name="Chaumeil P.A."/>
            <person name="Hugenholtz P."/>
        </authorList>
    </citation>
    <scope>NUCLEOTIDE SEQUENCE [LARGE SCALE GENOMIC DNA]</scope>
    <source>
        <strain evidence="1">UBA8672</strain>
    </source>
</reference>
<name>A0A3D5QAC5_FLESI</name>